<keyword evidence="5 8" id="KW-0819">tRNA processing</keyword>
<evidence type="ECO:0000256" key="7">
    <source>
        <dbReference type="ARBA" id="ARBA00022884"/>
    </source>
</evidence>
<keyword evidence="12" id="KW-1185">Reference proteome</keyword>
<proteinExistence type="inferred from homology"/>
<dbReference type="GO" id="GO:0009022">
    <property type="term" value="F:tRNA nucleotidyltransferase activity"/>
    <property type="evidence" value="ECO:0007669"/>
    <property type="project" value="UniProtKB-UniRule"/>
</dbReference>
<organism evidence="11 12">
    <name type="scientific">Tissierella creatinophila DSM 6911</name>
    <dbReference type="NCBI Taxonomy" id="1123403"/>
    <lineage>
        <taxon>Bacteria</taxon>
        <taxon>Bacillati</taxon>
        <taxon>Bacillota</taxon>
        <taxon>Tissierellia</taxon>
        <taxon>Tissierellales</taxon>
        <taxon>Tissierellaceae</taxon>
        <taxon>Tissierella</taxon>
    </lineage>
</organism>
<dbReference type="InterPro" id="IPR020568">
    <property type="entry name" value="Ribosomal_Su5_D2-typ_SF"/>
</dbReference>
<gene>
    <name evidence="8 11" type="primary">rph</name>
    <name evidence="11" type="ORF">TICRE_08230</name>
</gene>
<evidence type="ECO:0000256" key="6">
    <source>
        <dbReference type="ARBA" id="ARBA00022695"/>
    </source>
</evidence>
<dbReference type="RefSeq" id="WP_075725425.1">
    <property type="nucleotide sequence ID" value="NZ_LTDM01000011.1"/>
</dbReference>
<dbReference type="InterPro" id="IPR050080">
    <property type="entry name" value="RNase_PH"/>
</dbReference>
<dbReference type="InterPro" id="IPR018336">
    <property type="entry name" value="RNase_PH_CS"/>
</dbReference>
<keyword evidence="3 8" id="KW-0820">tRNA-binding</keyword>
<sequence length="246" mass="27546">MRIDNREFDQLREIKITRDYIIHPYGSVLIECGNTKVICTAMFEEKVPYFLKGTGSGWITAEYSMIPASTISRKARDSSRGKVDGRTQEIQRLIGRSLRSVVDMKAMGERALWIDCDVLQADGGTRTASITGAFIAMVDAFNKLKNEGKVKTIPIKNYLSATSVGIIKEGAVLDLCYEEDHKAIVDMNIVMTDDGRFVEVQGTGEMSAFSRNELNKLLDLGEKGNKEIIEMQKDILKEMGGLEFER</sequence>
<dbReference type="CDD" id="cd11362">
    <property type="entry name" value="RNase_PH_bact"/>
    <property type="match status" value="1"/>
</dbReference>
<dbReference type="InterPro" id="IPR002381">
    <property type="entry name" value="RNase_PH_bac-type"/>
</dbReference>
<dbReference type="InterPro" id="IPR036345">
    <property type="entry name" value="ExoRNase_PH_dom2_sf"/>
</dbReference>
<evidence type="ECO:0000256" key="1">
    <source>
        <dbReference type="ARBA" id="ARBA00006678"/>
    </source>
</evidence>
<keyword evidence="4 8" id="KW-0808">Transferase</keyword>
<dbReference type="OrthoDB" id="9807456at2"/>
<dbReference type="InterPro" id="IPR001247">
    <property type="entry name" value="ExoRNase_PH_dom1"/>
</dbReference>
<evidence type="ECO:0000256" key="3">
    <source>
        <dbReference type="ARBA" id="ARBA00022555"/>
    </source>
</evidence>
<dbReference type="SUPFAM" id="SSF54211">
    <property type="entry name" value="Ribosomal protein S5 domain 2-like"/>
    <property type="match status" value="1"/>
</dbReference>
<evidence type="ECO:0000256" key="4">
    <source>
        <dbReference type="ARBA" id="ARBA00022679"/>
    </source>
</evidence>
<dbReference type="Pfam" id="PF03725">
    <property type="entry name" value="RNase_PH_C"/>
    <property type="match status" value="1"/>
</dbReference>
<feature type="binding site" evidence="8">
    <location>
        <position position="86"/>
    </location>
    <ligand>
        <name>phosphate</name>
        <dbReference type="ChEBI" id="CHEBI:43474"/>
        <note>substrate</note>
    </ligand>
</feature>
<keyword evidence="2 8" id="KW-0698">rRNA processing</keyword>
<keyword evidence="7" id="KW-0694">RNA-binding</keyword>
<dbReference type="GO" id="GO:0000175">
    <property type="term" value="F:3'-5'-RNA exonuclease activity"/>
    <property type="evidence" value="ECO:0007669"/>
    <property type="project" value="UniProtKB-UniRule"/>
</dbReference>
<comment type="catalytic activity">
    <reaction evidence="8">
        <text>tRNA(n+1) + phosphate = tRNA(n) + a ribonucleoside 5'-diphosphate</text>
        <dbReference type="Rhea" id="RHEA:10628"/>
        <dbReference type="Rhea" id="RHEA-COMP:17343"/>
        <dbReference type="Rhea" id="RHEA-COMP:17344"/>
        <dbReference type="ChEBI" id="CHEBI:43474"/>
        <dbReference type="ChEBI" id="CHEBI:57930"/>
        <dbReference type="ChEBI" id="CHEBI:173114"/>
        <dbReference type="EC" id="2.7.7.56"/>
    </reaction>
</comment>
<evidence type="ECO:0000256" key="2">
    <source>
        <dbReference type="ARBA" id="ARBA00022552"/>
    </source>
</evidence>
<evidence type="ECO:0000313" key="11">
    <source>
        <dbReference type="EMBL" id="OLS03122.1"/>
    </source>
</evidence>
<dbReference type="GO" id="GO:0008033">
    <property type="term" value="P:tRNA processing"/>
    <property type="evidence" value="ECO:0007669"/>
    <property type="project" value="UniProtKB-UniRule"/>
</dbReference>
<keyword evidence="6 8" id="KW-0548">Nucleotidyltransferase</keyword>
<comment type="subunit">
    <text evidence="8">Homohexameric ring arranged as a trimer of dimers.</text>
</comment>
<accession>A0A1U7M732</accession>
<comment type="function">
    <text evidence="8">Phosphorolytic 3'-5' exoribonuclease that plays an important role in tRNA 3'-end maturation. Removes nucleotide residues following the 3'-CCA terminus of tRNAs; can also add nucleotides to the ends of RNA molecules by using nucleoside diphosphates as substrates, but this may not be physiologically important. Probably plays a role in initiation of 16S rRNA degradation (leading to ribosome degradation) during starvation.</text>
</comment>
<dbReference type="Pfam" id="PF01138">
    <property type="entry name" value="RNase_PH"/>
    <property type="match status" value="1"/>
</dbReference>
<dbReference type="PANTHER" id="PTHR11953:SF0">
    <property type="entry name" value="EXOSOME COMPLEX COMPONENT RRP41"/>
    <property type="match status" value="1"/>
</dbReference>
<dbReference type="PROSITE" id="PS01277">
    <property type="entry name" value="RIBONUCLEASE_PH"/>
    <property type="match status" value="1"/>
</dbReference>
<dbReference type="HAMAP" id="MF_00564">
    <property type="entry name" value="RNase_PH"/>
    <property type="match status" value="1"/>
</dbReference>
<dbReference type="GO" id="GO:0031125">
    <property type="term" value="P:rRNA 3'-end processing"/>
    <property type="evidence" value="ECO:0007669"/>
    <property type="project" value="UniProtKB-ARBA"/>
</dbReference>
<dbReference type="EMBL" id="LTDM01000011">
    <property type="protein sequence ID" value="OLS03122.1"/>
    <property type="molecule type" value="Genomic_DNA"/>
</dbReference>
<dbReference type="NCBIfam" id="TIGR01966">
    <property type="entry name" value="RNasePH"/>
    <property type="match status" value="1"/>
</dbReference>
<feature type="domain" description="Exoribonuclease phosphorolytic" evidence="10">
    <location>
        <begin position="158"/>
        <end position="224"/>
    </location>
</feature>
<dbReference type="PANTHER" id="PTHR11953">
    <property type="entry name" value="EXOSOME COMPLEX COMPONENT"/>
    <property type="match status" value="1"/>
</dbReference>
<feature type="domain" description="Exoribonuclease phosphorolytic" evidence="9">
    <location>
        <begin position="10"/>
        <end position="140"/>
    </location>
</feature>
<dbReference type="FunFam" id="3.30.230.70:FF:000003">
    <property type="entry name" value="Ribonuclease PH"/>
    <property type="match status" value="1"/>
</dbReference>
<feature type="binding site" evidence="8">
    <location>
        <begin position="124"/>
        <end position="126"/>
    </location>
    <ligand>
        <name>phosphate</name>
        <dbReference type="ChEBI" id="CHEBI:43474"/>
        <note>substrate</note>
    </ligand>
</feature>
<evidence type="ECO:0000259" key="10">
    <source>
        <dbReference type="Pfam" id="PF03725"/>
    </source>
</evidence>
<dbReference type="Proteomes" id="UP000186112">
    <property type="component" value="Unassembled WGS sequence"/>
</dbReference>
<evidence type="ECO:0000256" key="8">
    <source>
        <dbReference type="HAMAP-Rule" id="MF_00564"/>
    </source>
</evidence>
<dbReference type="Gene3D" id="3.30.230.70">
    <property type="entry name" value="GHMP Kinase, N-terminal domain"/>
    <property type="match status" value="1"/>
</dbReference>
<evidence type="ECO:0000313" key="12">
    <source>
        <dbReference type="Proteomes" id="UP000186112"/>
    </source>
</evidence>
<dbReference type="EC" id="2.7.7.56" evidence="8"/>
<dbReference type="InterPro" id="IPR027408">
    <property type="entry name" value="PNPase/RNase_PH_dom_sf"/>
</dbReference>
<dbReference type="GO" id="GO:0000049">
    <property type="term" value="F:tRNA binding"/>
    <property type="evidence" value="ECO:0007669"/>
    <property type="project" value="UniProtKB-UniRule"/>
</dbReference>
<comment type="caution">
    <text evidence="11">The sequence shown here is derived from an EMBL/GenBank/DDBJ whole genome shotgun (WGS) entry which is preliminary data.</text>
</comment>
<evidence type="ECO:0000256" key="5">
    <source>
        <dbReference type="ARBA" id="ARBA00022694"/>
    </source>
</evidence>
<reference evidence="11 12" key="1">
    <citation type="submission" date="2016-02" db="EMBL/GenBank/DDBJ databases">
        <title>Genome sequence of Tissierella creatinophila DSM 6911.</title>
        <authorList>
            <person name="Poehlein A."/>
            <person name="Daniel R."/>
        </authorList>
    </citation>
    <scope>NUCLEOTIDE SEQUENCE [LARGE SCALE GENOMIC DNA]</scope>
    <source>
        <strain evidence="11 12">DSM 6911</strain>
    </source>
</reference>
<evidence type="ECO:0000259" key="9">
    <source>
        <dbReference type="Pfam" id="PF01138"/>
    </source>
</evidence>
<comment type="similarity">
    <text evidence="1 8">Belongs to the RNase PH family.</text>
</comment>
<dbReference type="SUPFAM" id="SSF55666">
    <property type="entry name" value="Ribonuclease PH domain 2-like"/>
    <property type="match status" value="1"/>
</dbReference>
<dbReference type="InterPro" id="IPR015847">
    <property type="entry name" value="ExoRNase_PH_dom2"/>
</dbReference>
<protein>
    <recommendedName>
        <fullName evidence="8">Ribonuclease PH</fullName>
        <shortName evidence="8">RNase PH</shortName>
        <ecNumber evidence="8">2.7.7.56</ecNumber>
    </recommendedName>
    <alternativeName>
        <fullName evidence="8">tRNA nucleotidyltransferase</fullName>
    </alternativeName>
</protein>
<dbReference type="GO" id="GO:0016075">
    <property type="term" value="P:rRNA catabolic process"/>
    <property type="evidence" value="ECO:0007669"/>
    <property type="project" value="UniProtKB-UniRule"/>
</dbReference>
<name>A0A1U7M732_TISCR</name>
<dbReference type="AlphaFoldDB" id="A0A1U7M732"/>